<gene>
    <name evidence="1" type="ORF">PL963_01566</name>
</gene>
<keyword evidence="2" id="KW-1185">Reference proteome</keyword>
<sequence>MIVALELAAQRLCESFRRVACEPFNAILWGVNSFPNTAGAWKL</sequence>
<protein>
    <submittedName>
        <fullName evidence="1">Uncharacterized protein</fullName>
    </submittedName>
</protein>
<dbReference type="EMBL" id="LT963395">
    <property type="protein sequence ID" value="SOS17529.1"/>
    <property type="molecule type" value="Genomic_DNA"/>
</dbReference>
<accession>A0A193SM98</accession>
<dbReference type="AlphaFoldDB" id="A0A193SM98"/>
<proteinExistence type="predicted"/>
<name>A0A193SM98_9PSED</name>
<evidence type="ECO:0000313" key="2">
    <source>
        <dbReference type="Proteomes" id="UP000239025"/>
    </source>
</evidence>
<organism evidence="1 2">
    <name type="scientific">Pseudomonas cerasi</name>
    <dbReference type="NCBI Taxonomy" id="1583341"/>
    <lineage>
        <taxon>Bacteria</taxon>
        <taxon>Pseudomonadati</taxon>
        <taxon>Pseudomonadota</taxon>
        <taxon>Gammaproteobacteria</taxon>
        <taxon>Pseudomonadales</taxon>
        <taxon>Pseudomonadaceae</taxon>
        <taxon>Pseudomonas</taxon>
    </lineage>
</organism>
<dbReference type="Proteomes" id="UP000239025">
    <property type="component" value="Chromosome 1"/>
</dbReference>
<dbReference type="RefSeq" id="WP_269453997.1">
    <property type="nucleotide sequence ID" value="NZ_LT222319.1"/>
</dbReference>
<evidence type="ECO:0000313" key="1">
    <source>
        <dbReference type="EMBL" id="SOS17529.1"/>
    </source>
</evidence>
<reference evidence="2" key="1">
    <citation type="submission" date="2017-11" db="EMBL/GenBank/DDBJ databases">
        <authorList>
            <person name="Blom J."/>
        </authorList>
    </citation>
    <scope>NUCLEOTIDE SEQUENCE [LARGE SCALE GENOMIC DNA]</scope>
</reference>